<gene>
    <name evidence="1" type="ORF">N8T08_002507</name>
</gene>
<organism evidence="1 2">
    <name type="scientific">Aspergillus melleus</name>
    <dbReference type="NCBI Taxonomy" id="138277"/>
    <lineage>
        <taxon>Eukaryota</taxon>
        <taxon>Fungi</taxon>
        <taxon>Dikarya</taxon>
        <taxon>Ascomycota</taxon>
        <taxon>Pezizomycotina</taxon>
        <taxon>Eurotiomycetes</taxon>
        <taxon>Eurotiomycetidae</taxon>
        <taxon>Eurotiales</taxon>
        <taxon>Aspergillaceae</taxon>
        <taxon>Aspergillus</taxon>
        <taxon>Aspergillus subgen. Circumdati</taxon>
    </lineage>
</organism>
<reference evidence="1 2" key="1">
    <citation type="journal article" date="2023" name="ACS Omega">
        <title>Identification of the Neoaspergillic Acid Biosynthesis Gene Cluster by Establishing an In Vitro CRISPR-Ribonucleoprotein Genetic System in Aspergillus melleus.</title>
        <authorList>
            <person name="Yuan B."/>
            <person name="Grau M.F."/>
            <person name="Murata R.M."/>
            <person name="Torok T."/>
            <person name="Venkateswaran K."/>
            <person name="Stajich J.E."/>
            <person name="Wang C.C.C."/>
        </authorList>
    </citation>
    <scope>NUCLEOTIDE SEQUENCE [LARGE SCALE GENOMIC DNA]</scope>
    <source>
        <strain evidence="1 2">IMV 1140</strain>
    </source>
</reference>
<dbReference type="EMBL" id="JAOPJF010000149">
    <property type="protein sequence ID" value="KAK1138451.1"/>
    <property type="molecule type" value="Genomic_DNA"/>
</dbReference>
<name>A0ACC3ALS5_9EURO</name>
<evidence type="ECO:0000313" key="1">
    <source>
        <dbReference type="EMBL" id="KAK1138451.1"/>
    </source>
</evidence>
<sequence>MCQECVPGLAVDGYDCDSDLDFHSDDECACPHDHKQHHEHQHDHEHEHIQEQKHEQTPITDQDETGSFQEVTFPSDPFFTRLINAAHQNKDGIIINDSTHGVQLTYSQFLHDVQVLRLKIQSAIPSSQLDANGAFKDGVGHVGVLAEIQYPFFVASLSILSMGGVIVPMGHAPEADQVLAILEESKSLALVFDPTQTDVASAVQKENESLIQLSIDINQAQKNSEEHKQLRFVTGAADDLVFSAERPALLLYDGDGEPNMLTRQTFYDQATGGSKPAPEEMSDAMMIYLCLTTFERATSAAMDSRDYTEIMWNKQADSRDYNVSRNLLYPLEAILLESLIKVLLTENGQVEHSV</sequence>
<comment type="caution">
    <text evidence="1">The sequence shown here is derived from an EMBL/GenBank/DDBJ whole genome shotgun (WGS) entry which is preliminary data.</text>
</comment>
<protein>
    <submittedName>
        <fullName evidence="1">Uncharacterized protein</fullName>
    </submittedName>
</protein>
<accession>A0ACC3ALS5</accession>
<evidence type="ECO:0000313" key="2">
    <source>
        <dbReference type="Proteomes" id="UP001177260"/>
    </source>
</evidence>
<proteinExistence type="predicted"/>
<keyword evidence="2" id="KW-1185">Reference proteome</keyword>
<dbReference type="Proteomes" id="UP001177260">
    <property type="component" value="Unassembled WGS sequence"/>
</dbReference>